<accession>A0A1Q8RPB9</accession>
<evidence type="ECO:0008006" key="3">
    <source>
        <dbReference type="Google" id="ProtNLM"/>
    </source>
</evidence>
<reference evidence="1 2" key="1">
    <citation type="submission" date="2016-11" db="EMBL/GenBank/DDBJ databases">
        <title>Draft Genome Assembly of Colletotrichum chlorophyti a pathogen of herbaceous plants.</title>
        <authorList>
            <person name="Gan P."/>
            <person name="Narusaka M."/>
            <person name="Tsushima A."/>
            <person name="Narusaka Y."/>
            <person name="Takano Y."/>
            <person name="Shirasu K."/>
        </authorList>
    </citation>
    <scope>NUCLEOTIDE SEQUENCE [LARGE SCALE GENOMIC DNA]</scope>
    <source>
        <strain evidence="1 2">NTL11</strain>
    </source>
</reference>
<dbReference type="AlphaFoldDB" id="A0A1Q8RPB9"/>
<keyword evidence="2" id="KW-1185">Reference proteome</keyword>
<dbReference type="STRING" id="708187.A0A1Q8RPB9"/>
<evidence type="ECO:0000313" key="2">
    <source>
        <dbReference type="Proteomes" id="UP000186583"/>
    </source>
</evidence>
<comment type="caution">
    <text evidence="1">The sequence shown here is derived from an EMBL/GenBank/DDBJ whole genome shotgun (WGS) entry which is preliminary data.</text>
</comment>
<gene>
    <name evidence="1" type="ORF">CCHL11_04111</name>
</gene>
<dbReference type="Proteomes" id="UP000186583">
    <property type="component" value="Unassembled WGS sequence"/>
</dbReference>
<proteinExistence type="predicted"/>
<dbReference type="Gene3D" id="2.170.150.70">
    <property type="match status" value="1"/>
</dbReference>
<evidence type="ECO:0000313" key="1">
    <source>
        <dbReference type="EMBL" id="OLN86168.1"/>
    </source>
</evidence>
<protein>
    <recommendedName>
        <fullName evidence="3">CENP-V/GFA domain-containing protein</fullName>
    </recommendedName>
</protein>
<sequence length="155" mass="17542">MRLASSPDDFLLLKPLNPYEDLGDYTVHQKDLHFLFCKNCGMRCFILMGQGEQAEVDLAALGVDDAEPRAGSDSTSTESRGLTKIWKPRKEGWVEGRSFGSYLSVNGFSVDAGQEGFELREMTEMKWVGYVDWRELNQKGSQGIRYDRPWEGGAY</sequence>
<dbReference type="OrthoDB" id="3930719at2759"/>
<dbReference type="EMBL" id="MPGH01000132">
    <property type="protein sequence ID" value="OLN86168.1"/>
    <property type="molecule type" value="Genomic_DNA"/>
</dbReference>
<name>A0A1Q8RPB9_9PEZI</name>
<organism evidence="1 2">
    <name type="scientific">Colletotrichum chlorophyti</name>
    <dbReference type="NCBI Taxonomy" id="708187"/>
    <lineage>
        <taxon>Eukaryota</taxon>
        <taxon>Fungi</taxon>
        <taxon>Dikarya</taxon>
        <taxon>Ascomycota</taxon>
        <taxon>Pezizomycotina</taxon>
        <taxon>Sordariomycetes</taxon>
        <taxon>Hypocreomycetidae</taxon>
        <taxon>Glomerellales</taxon>
        <taxon>Glomerellaceae</taxon>
        <taxon>Colletotrichum</taxon>
    </lineage>
</organism>